<evidence type="ECO:0000256" key="1">
    <source>
        <dbReference type="SAM" id="MobiDB-lite"/>
    </source>
</evidence>
<name>A0A2S4V186_9BASI</name>
<proteinExistence type="predicted"/>
<feature type="compositionally biased region" description="Basic and acidic residues" evidence="1">
    <location>
        <begin position="72"/>
        <end position="89"/>
    </location>
</feature>
<sequence>MVQKPGCQSSYFFHTTVFQKLEQNDFYKMREIKRTPHETFVHTSNIMTGLNVQHDCHRGGCQLEATRTSVVERRKSSEKKLELNHRDEDSSPTQLEWLNTMHDSLNAWSKVVEKKETKAKKKKPTVSARQMDPSLQ</sequence>
<dbReference type="OrthoDB" id="2507096at2759"/>
<dbReference type="VEuPathDB" id="FungiDB:PSTT_13685"/>
<dbReference type="EMBL" id="PKSM01000201">
    <property type="protein sequence ID" value="POW03260.1"/>
    <property type="molecule type" value="Genomic_DNA"/>
</dbReference>
<dbReference type="AlphaFoldDB" id="A0A2S4V186"/>
<gene>
    <name evidence="2" type="ORF">PSHT_11786</name>
</gene>
<reference evidence="2 3" key="1">
    <citation type="submission" date="2017-12" db="EMBL/GenBank/DDBJ databases">
        <title>Gene loss provides genomic basis for host adaptation in cereal stripe rust fungi.</title>
        <authorList>
            <person name="Xia C."/>
        </authorList>
    </citation>
    <scope>NUCLEOTIDE SEQUENCE [LARGE SCALE GENOMIC DNA]</scope>
    <source>
        <strain evidence="2 3">93TX-2</strain>
    </source>
</reference>
<dbReference type="VEuPathDB" id="FungiDB:PSHT_11786"/>
<protein>
    <submittedName>
        <fullName evidence="2">Uncharacterized protein</fullName>
    </submittedName>
</protein>
<dbReference type="Proteomes" id="UP000238274">
    <property type="component" value="Unassembled WGS sequence"/>
</dbReference>
<reference evidence="3" key="3">
    <citation type="journal article" date="2018" name="Mol. Plant Microbe Interact.">
        <title>Genome sequence resources for the wheat stripe rust pathogen (Puccinia striiformis f. sp. tritici) and the barley stripe rust pathogen (Puccinia striiformis f. sp. hordei).</title>
        <authorList>
            <person name="Xia C."/>
            <person name="Wang M."/>
            <person name="Yin C."/>
            <person name="Cornejo O.E."/>
            <person name="Hulbert S.H."/>
            <person name="Chen X."/>
        </authorList>
    </citation>
    <scope>NUCLEOTIDE SEQUENCE [LARGE SCALE GENOMIC DNA]</scope>
    <source>
        <strain evidence="3">93TX-2</strain>
    </source>
</reference>
<feature type="region of interest" description="Disordered" evidence="1">
    <location>
        <begin position="72"/>
        <end position="94"/>
    </location>
</feature>
<organism evidence="2 3">
    <name type="scientific">Puccinia striiformis</name>
    <dbReference type="NCBI Taxonomy" id="27350"/>
    <lineage>
        <taxon>Eukaryota</taxon>
        <taxon>Fungi</taxon>
        <taxon>Dikarya</taxon>
        <taxon>Basidiomycota</taxon>
        <taxon>Pucciniomycotina</taxon>
        <taxon>Pucciniomycetes</taxon>
        <taxon>Pucciniales</taxon>
        <taxon>Pucciniaceae</taxon>
        <taxon>Puccinia</taxon>
    </lineage>
</organism>
<accession>A0A2S4V186</accession>
<evidence type="ECO:0000313" key="3">
    <source>
        <dbReference type="Proteomes" id="UP000238274"/>
    </source>
</evidence>
<reference evidence="3" key="2">
    <citation type="journal article" date="2018" name="BMC Genomics">
        <title>Genomic insights into host adaptation between the wheat stripe rust pathogen (Puccinia striiformis f. sp. tritici) and the barley stripe rust pathogen (Puccinia striiformis f. sp. hordei).</title>
        <authorList>
            <person name="Xia C."/>
            <person name="Wang M."/>
            <person name="Yin C."/>
            <person name="Cornejo O.E."/>
            <person name="Hulbert S.H."/>
            <person name="Chen X."/>
        </authorList>
    </citation>
    <scope>NUCLEOTIDE SEQUENCE [LARGE SCALE GENOMIC DNA]</scope>
    <source>
        <strain evidence="3">93TX-2</strain>
    </source>
</reference>
<evidence type="ECO:0000313" key="2">
    <source>
        <dbReference type="EMBL" id="POW03260.1"/>
    </source>
</evidence>
<keyword evidence="3" id="KW-1185">Reference proteome</keyword>
<feature type="region of interest" description="Disordered" evidence="1">
    <location>
        <begin position="114"/>
        <end position="136"/>
    </location>
</feature>
<comment type="caution">
    <text evidence="2">The sequence shown here is derived from an EMBL/GenBank/DDBJ whole genome shotgun (WGS) entry which is preliminary data.</text>
</comment>